<dbReference type="AlphaFoldDB" id="A0A1I2RHU9"/>
<accession>A0A1I2RHU9</accession>
<protein>
    <submittedName>
        <fullName evidence="1">Predicted phosphoesterase, NUDIX family</fullName>
    </submittedName>
</protein>
<dbReference type="Proteomes" id="UP000198752">
    <property type="component" value="Unassembled WGS sequence"/>
</dbReference>
<dbReference type="STRING" id="269670.SAMN02982927_01508"/>
<reference evidence="2" key="1">
    <citation type="submission" date="2016-10" db="EMBL/GenBank/DDBJ databases">
        <authorList>
            <person name="Varghese N."/>
            <person name="Submissions S."/>
        </authorList>
    </citation>
    <scope>NUCLEOTIDE SEQUENCE [LARGE SCALE GENOMIC DNA]</scope>
    <source>
        <strain evidence="2">ATCC 700379</strain>
    </source>
</reference>
<sequence length="210" mass="23673">MGKMDEQIIVVKRSDLFGQGVDRLLFQGTERAEASVAELKKRMSQYFTVMRRGDAEENPAYKQPIPYAVLKKNNHYFTYRRLGGGGEERLYGKLSVGVGGHMNRVKDAEDFQQVLAKNLDREINEELILSNADGAKIQTIGIINDDETEVGKVHVGVLIVVALPENAEVAVREKDKLEGSWKTLPELTEPAIFERMESWSCLAINVLRHQ</sequence>
<proteinExistence type="predicted"/>
<name>A0A1I2RHU9_9BACL</name>
<dbReference type="RefSeq" id="WP_093671612.1">
    <property type="nucleotide sequence ID" value="NZ_FOOY01000009.1"/>
</dbReference>
<dbReference type="EMBL" id="FOOY01000009">
    <property type="protein sequence ID" value="SFG37431.1"/>
    <property type="molecule type" value="Genomic_DNA"/>
</dbReference>
<dbReference type="Gene3D" id="3.90.79.10">
    <property type="entry name" value="Nucleoside Triphosphate Pyrophosphohydrolase"/>
    <property type="match status" value="1"/>
</dbReference>
<dbReference type="OrthoDB" id="6398375at2"/>
<evidence type="ECO:0000313" key="2">
    <source>
        <dbReference type="Proteomes" id="UP000198752"/>
    </source>
</evidence>
<keyword evidence="2" id="KW-1185">Reference proteome</keyword>
<organism evidence="1 2">
    <name type="scientific">Sporolactobacillus nakayamae</name>
    <dbReference type="NCBI Taxonomy" id="269670"/>
    <lineage>
        <taxon>Bacteria</taxon>
        <taxon>Bacillati</taxon>
        <taxon>Bacillota</taxon>
        <taxon>Bacilli</taxon>
        <taxon>Bacillales</taxon>
        <taxon>Sporolactobacillaceae</taxon>
        <taxon>Sporolactobacillus</taxon>
    </lineage>
</organism>
<gene>
    <name evidence="1" type="ORF">SAMN02982927_01508</name>
</gene>
<evidence type="ECO:0000313" key="1">
    <source>
        <dbReference type="EMBL" id="SFG37431.1"/>
    </source>
</evidence>